<dbReference type="FunFam" id="3.50.30.50:FF:000001">
    <property type="entry name" value="Kynurenine formamidase"/>
    <property type="match status" value="1"/>
</dbReference>
<comment type="subunit">
    <text evidence="3">Homodimer.</text>
</comment>
<dbReference type="SUPFAM" id="SSF102198">
    <property type="entry name" value="Putative cyclase"/>
    <property type="match status" value="1"/>
</dbReference>
<evidence type="ECO:0000256" key="10">
    <source>
        <dbReference type="ARBA" id="ARBA00048496"/>
    </source>
</evidence>
<evidence type="ECO:0000256" key="7">
    <source>
        <dbReference type="ARBA" id="ARBA00022801"/>
    </source>
</evidence>
<evidence type="ECO:0000256" key="5">
    <source>
        <dbReference type="ARBA" id="ARBA00014889"/>
    </source>
</evidence>
<dbReference type="PANTHER" id="PTHR31118:SF32">
    <property type="entry name" value="KYNURENINE FORMAMIDASE"/>
    <property type="match status" value="1"/>
</dbReference>
<evidence type="ECO:0000256" key="6">
    <source>
        <dbReference type="ARBA" id="ARBA00022723"/>
    </source>
</evidence>
<dbReference type="OrthoDB" id="9796085at2"/>
<reference evidence="12 14" key="1">
    <citation type="submission" date="2015-01" db="EMBL/GenBank/DDBJ databases">
        <authorList>
            <person name="Guo J."/>
        </authorList>
    </citation>
    <scope>NUCLEOTIDE SEQUENCE [LARGE SCALE GENOMIC DNA]</scope>
    <source>
        <strain evidence="12 14">DSM 22147</strain>
    </source>
</reference>
<comment type="catalytic activity">
    <reaction evidence="10">
        <text>N-formyl-L-kynurenine + H2O = L-kynurenine + formate + H(+)</text>
        <dbReference type="Rhea" id="RHEA:13009"/>
        <dbReference type="ChEBI" id="CHEBI:15377"/>
        <dbReference type="ChEBI" id="CHEBI:15378"/>
        <dbReference type="ChEBI" id="CHEBI:15740"/>
        <dbReference type="ChEBI" id="CHEBI:57959"/>
        <dbReference type="ChEBI" id="CHEBI:58629"/>
        <dbReference type="EC" id="3.5.1.9"/>
    </reaction>
</comment>
<evidence type="ECO:0000256" key="2">
    <source>
        <dbReference type="ARBA" id="ARBA00002204"/>
    </source>
</evidence>
<gene>
    <name evidence="13" type="primary">kynB</name>
    <name evidence="13" type="ORF">NCTC13832_02158</name>
    <name evidence="12" type="ORF">TP70_00730</name>
</gene>
<evidence type="ECO:0000256" key="1">
    <source>
        <dbReference type="ARBA" id="ARBA00001947"/>
    </source>
</evidence>
<dbReference type="EMBL" id="JXWY01000002">
    <property type="protein sequence ID" value="KIX91836.1"/>
    <property type="molecule type" value="Genomic_DNA"/>
</dbReference>
<keyword evidence="9" id="KW-0823">Tryptophan catabolism</keyword>
<dbReference type="RefSeq" id="WP_044358622.1">
    <property type="nucleotide sequence ID" value="NZ_JXWY01000002.1"/>
</dbReference>
<keyword evidence="6" id="KW-0479">Metal-binding</keyword>
<dbReference type="Gene3D" id="3.50.30.50">
    <property type="entry name" value="Putative cyclase"/>
    <property type="match status" value="1"/>
</dbReference>
<comment type="pathway">
    <text evidence="11">Amino-acid degradation; L-tryptophan degradation via kynurenine pathway; L-kynurenine from L-tryptophan: step 2/2.</text>
</comment>
<dbReference type="AlphaFoldDB" id="A0A0D6XUB0"/>
<evidence type="ECO:0000313" key="13">
    <source>
        <dbReference type="EMBL" id="SUM58408.1"/>
    </source>
</evidence>
<evidence type="ECO:0000313" key="15">
    <source>
        <dbReference type="Proteomes" id="UP000254100"/>
    </source>
</evidence>
<evidence type="ECO:0000256" key="8">
    <source>
        <dbReference type="ARBA" id="ARBA00022833"/>
    </source>
</evidence>
<dbReference type="GO" id="GO:0046872">
    <property type="term" value="F:metal ion binding"/>
    <property type="evidence" value="ECO:0007669"/>
    <property type="project" value="UniProtKB-KW"/>
</dbReference>
<evidence type="ECO:0000313" key="14">
    <source>
        <dbReference type="Proteomes" id="UP000032366"/>
    </source>
</evidence>
<dbReference type="GO" id="GO:0019441">
    <property type="term" value="P:L-tryptophan catabolic process to kynurenine"/>
    <property type="evidence" value="ECO:0007669"/>
    <property type="project" value="InterPro"/>
</dbReference>
<organism evidence="13 15">
    <name type="scientific">Staphylococcus microti</name>
    <dbReference type="NCBI Taxonomy" id="569857"/>
    <lineage>
        <taxon>Bacteria</taxon>
        <taxon>Bacillati</taxon>
        <taxon>Bacillota</taxon>
        <taxon>Bacilli</taxon>
        <taxon>Bacillales</taxon>
        <taxon>Staphylococcaceae</taxon>
        <taxon>Staphylococcus</taxon>
    </lineage>
</organism>
<reference evidence="13 15" key="2">
    <citation type="submission" date="2018-06" db="EMBL/GenBank/DDBJ databases">
        <authorList>
            <consortium name="Pathogen Informatics"/>
            <person name="Doyle S."/>
        </authorList>
    </citation>
    <scope>NUCLEOTIDE SEQUENCE [LARGE SCALE GENOMIC DNA]</scope>
    <source>
        <strain evidence="13 15">NCTC13832</strain>
    </source>
</reference>
<dbReference type="Proteomes" id="UP000032366">
    <property type="component" value="Unassembled WGS sequence"/>
</dbReference>
<keyword evidence="8" id="KW-0862">Zinc</keyword>
<dbReference type="Pfam" id="PF04199">
    <property type="entry name" value="Cyclase"/>
    <property type="match status" value="1"/>
</dbReference>
<evidence type="ECO:0000313" key="12">
    <source>
        <dbReference type="EMBL" id="KIX91836.1"/>
    </source>
</evidence>
<keyword evidence="14" id="KW-1185">Reference proteome</keyword>
<accession>A0A0D6XUB0</accession>
<dbReference type="InterPro" id="IPR007325">
    <property type="entry name" value="KFase/CYL"/>
</dbReference>
<dbReference type="EC" id="3.5.1.9" evidence="4"/>
<dbReference type="Proteomes" id="UP000254100">
    <property type="component" value="Unassembled WGS sequence"/>
</dbReference>
<evidence type="ECO:0000256" key="3">
    <source>
        <dbReference type="ARBA" id="ARBA00011738"/>
    </source>
</evidence>
<evidence type="ECO:0000256" key="11">
    <source>
        <dbReference type="ARBA" id="ARBA00060547"/>
    </source>
</evidence>
<proteinExistence type="predicted"/>
<dbReference type="EMBL" id="UHDT01000001">
    <property type="protein sequence ID" value="SUM58408.1"/>
    <property type="molecule type" value="Genomic_DNA"/>
</dbReference>
<dbReference type="GO" id="GO:0004061">
    <property type="term" value="F:arylformamidase activity"/>
    <property type="evidence" value="ECO:0007669"/>
    <property type="project" value="UniProtKB-EC"/>
</dbReference>
<evidence type="ECO:0000256" key="9">
    <source>
        <dbReference type="ARBA" id="ARBA00023079"/>
    </source>
</evidence>
<evidence type="ECO:0000256" key="4">
    <source>
        <dbReference type="ARBA" id="ARBA00012930"/>
    </source>
</evidence>
<comment type="function">
    <text evidence="2">Catalyzes the hydrolysis of N-formyl-L-kynurenine to L-kynurenine, the second step in the kynurenine pathway of tryptophan degradation.</text>
</comment>
<dbReference type="PANTHER" id="PTHR31118">
    <property type="entry name" value="CYCLASE-LIKE PROTEIN 2"/>
    <property type="match status" value="1"/>
</dbReference>
<sequence length="204" mass="22612">MWIDITHTLSETVAPWPGDTPFAMKFFSTKEENGSANIGEITGSNHIGTHMDAAKHVANDGWTMEQVEIERLIGDATVLVFTESTTITRKDLQQCSIEGTIVLFKTRDIADPTEFPTAIATLTTDAIDYLADIGVQVVGVDVPSVDPLDSETLENHHRFAHHEMYHIENLRLDDVTAGYYHFIGLPLKIKNADAAYMRAVVAKK</sequence>
<dbReference type="InterPro" id="IPR037175">
    <property type="entry name" value="KFase_sf"/>
</dbReference>
<dbReference type="STRING" id="569857.TP70_00730"/>
<protein>
    <recommendedName>
        <fullName evidence="5">Kynurenine formamidase</fullName>
        <ecNumber evidence="4">3.5.1.9</ecNumber>
    </recommendedName>
</protein>
<keyword evidence="7 13" id="KW-0378">Hydrolase</keyword>
<comment type="cofactor">
    <cofactor evidence="1">
        <name>Zn(2+)</name>
        <dbReference type="ChEBI" id="CHEBI:29105"/>
    </cofactor>
</comment>
<name>A0A0D6XUB0_9STAP</name>